<accession>A0A913XAS3</accession>
<dbReference type="RefSeq" id="XP_020901615.1">
    <property type="nucleotide sequence ID" value="XM_021045956.2"/>
</dbReference>
<keyword evidence="9" id="KW-1185">Reference proteome</keyword>
<proteinExistence type="inferred from homology"/>
<dbReference type="CDD" id="cd04193">
    <property type="entry name" value="UDPGlcNAc_PPase"/>
    <property type="match status" value="1"/>
</dbReference>
<evidence type="ECO:0000313" key="9">
    <source>
        <dbReference type="Proteomes" id="UP000887567"/>
    </source>
</evidence>
<dbReference type="GO" id="GO:0006048">
    <property type="term" value="P:UDP-N-acetylglucosamine biosynthetic process"/>
    <property type="evidence" value="ECO:0007669"/>
    <property type="project" value="TreeGrafter"/>
</dbReference>
<dbReference type="KEGG" id="epa:110240169"/>
<keyword evidence="5" id="KW-0548">Nucleotidyltransferase</keyword>
<feature type="compositionally biased region" description="Basic and acidic residues" evidence="7">
    <location>
        <begin position="72"/>
        <end position="85"/>
    </location>
</feature>
<comment type="similarity">
    <text evidence="2">Belongs to the UDPGP type 1 family.</text>
</comment>
<dbReference type="FunFam" id="3.90.550.10:FF:000075">
    <property type="entry name" value="Probable UDP-N-acetylglucosamine pyrophosphorylase"/>
    <property type="match status" value="1"/>
</dbReference>
<organism evidence="8 9">
    <name type="scientific">Exaiptasia diaphana</name>
    <name type="common">Tropical sea anemone</name>
    <name type="synonym">Aiptasia pulchella</name>
    <dbReference type="NCBI Taxonomy" id="2652724"/>
    <lineage>
        <taxon>Eukaryota</taxon>
        <taxon>Metazoa</taxon>
        <taxon>Cnidaria</taxon>
        <taxon>Anthozoa</taxon>
        <taxon>Hexacorallia</taxon>
        <taxon>Actiniaria</taxon>
        <taxon>Aiptasiidae</taxon>
        <taxon>Exaiptasia</taxon>
    </lineage>
</organism>
<protein>
    <recommendedName>
        <fullName evidence="3">UDP-N-acetylglucosamine diphosphorylase</fullName>
        <ecNumber evidence="3">2.7.7.23</ecNumber>
    </recommendedName>
</protein>
<dbReference type="Proteomes" id="UP000887567">
    <property type="component" value="Unplaced"/>
</dbReference>
<evidence type="ECO:0000256" key="2">
    <source>
        <dbReference type="ARBA" id="ARBA00010401"/>
    </source>
</evidence>
<dbReference type="PANTHER" id="PTHR11952:SF2">
    <property type="entry name" value="LD24639P"/>
    <property type="match status" value="1"/>
</dbReference>
<dbReference type="EC" id="2.7.7.23" evidence="3"/>
<feature type="region of interest" description="Disordered" evidence="7">
    <location>
        <begin position="72"/>
        <end position="99"/>
    </location>
</feature>
<sequence length="521" mass="58689">MPDGNSYFYPKRAPTKMDLDKLKLDLKEHGQEHLLKYWDELDEEQQARFYDDIRSIDLGKTNRSFATTLQEAENHKGEKKDERIKPMPPEQIGSVPRAGSSLKVWEDRGLHEISQGKVAVLLLAGGQGTRLGVSYPKGMYNVGLPSGKTLYQLQAERICRLQELAFQKSGKRCIIPWYCMTSEATKENTEKFFSDHNYFGLEKENFILFEQNTIPCLTFEGKIILDSPGKIARAPDGNGGLYAALSAHKIIEDMKKRGVEYIHVYCVDNILVKLADPVFVGFCAERSAECGAKVCEKNSPTEAVGVVCICDGKYEVVEYSEISLDVAERRDPNGKLTFREGSIANHFFTVNFLERFCRDHEDELPFHIAQKKIPHVDENGERVKPTTPNGIKLEKFVFDVFQFTEKFAVLEVTREDEFSPLKNAGEGKDSPVSARQALLNFHYRQVIDAGGKFQDSNGTILSSTNETNSIVCEVSPLLSYKGEGLEDVVKGKTFMASEEIHLKSPEEEENGEPQTKKIKGD</sequence>
<dbReference type="InterPro" id="IPR029044">
    <property type="entry name" value="Nucleotide-diphossugar_trans"/>
</dbReference>
<dbReference type="GO" id="GO:0003977">
    <property type="term" value="F:UDP-N-acetylglucosamine diphosphorylase activity"/>
    <property type="evidence" value="ECO:0007669"/>
    <property type="project" value="UniProtKB-EC"/>
</dbReference>
<dbReference type="InterPro" id="IPR002618">
    <property type="entry name" value="UDPGP_fam"/>
</dbReference>
<dbReference type="GeneID" id="110240169"/>
<reference evidence="8" key="1">
    <citation type="submission" date="2022-11" db="UniProtKB">
        <authorList>
            <consortium name="EnsemblMetazoa"/>
        </authorList>
    </citation>
    <scope>IDENTIFICATION</scope>
</reference>
<keyword evidence="4" id="KW-0808">Transferase</keyword>
<comment type="catalytic activity">
    <reaction evidence="6">
        <text>N-acetyl-alpha-D-glucosamine 1-phosphate + UTP + H(+) = UDP-N-acetyl-alpha-D-glucosamine + diphosphate</text>
        <dbReference type="Rhea" id="RHEA:13509"/>
        <dbReference type="ChEBI" id="CHEBI:15378"/>
        <dbReference type="ChEBI" id="CHEBI:33019"/>
        <dbReference type="ChEBI" id="CHEBI:46398"/>
        <dbReference type="ChEBI" id="CHEBI:57705"/>
        <dbReference type="ChEBI" id="CHEBI:57776"/>
        <dbReference type="EC" id="2.7.7.23"/>
    </reaction>
</comment>
<evidence type="ECO:0000256" key="1">
    <source>
        <dbReference type="ARBA" id="ARBA00005208"/>
    </source>
</evidence>
<evidence type="ECO:0000256" key="4">
    <source>
        <dbReference type="ARBA" id="ARBA00022679"/>
    </source>
</evidence>
<dbReference type="Pfam" id="PF01704">
    <property type="entry name" value="UDPGP"/>
    <property type="match status" value="1"/>
</dbReference>
<dbReference type="EnsemblMetazoa" id="XM_021045956.2">
    <property type="protein sequence ID" value="XP_020901615.1"/>
    <property type="gene ID" value="LOC110240169"/>
</dbReference>
<feature type="region of interest" description="Disordered" evidence="7">
    <location>
        <begin position="499"/>
        <end position="521"/>
    </location>
</feature>
<evidence type="ECO:0000313" key="8">
    <source>
        <dbReference type="EnsemblMetazoa" id="XP_020901615.1"/>
    </source>
</evidence>
<evidence type="ECO:0000256" key="3">
    <source>
        <dbReference type="ARBA" id="ARBA00012457"/>
    </source>
</evidence>
<dbReference type="PANTHER" id="PTHR11952">
    <property type="entry name" value="UDP- GLUCOSE PYROPHOSPHORYLASE"/>
    <property type="match status" value="1"/>
</dbReference>
<dbReference type="SUPFAM" id="SSF53448">
    <property type="entry name" value="Nucleotide-diphospho-sugar transferases"/>
    <property type="match status" value="1"/>
</dbReference>
<dbReference type="Gene3D" id="3.90.550.10">
    <property type="entry name" value="Spore Coat Polysaccharide Biosynthesis Protein SpsA, Chain A"/>
    <property type="match status" value="1"/>
</dbReference>
<evidence type="ECO:0000256" key="6">
    <source>
        <dbReference type="ARBA" id="ARBA00048493"/>
    </source>
</evidence>
<comment type="pathway">
    <text evidence="1">Nucleotide-sugar biosynthesis; UDP-N-acetyl-alpha-D-glucosamine biosynthesis; UDP-N-acetyl-alpha-D-glucosamine from N-acetyl-alpha-D-glucosamine 1-phosphate: step 1/1.</text>
</comment>
<evidence type="ECO:0000256" key="7">
    <source>
        <dbReference type="SAM" id="MobiDB-lite"/>
    </source>
</evidence>
<dbReference type="OrthoDB" id="532420at2759"/>
<name>A0A913XAS3_EXADI</name>
<dbReference type="InterPro" id="IPR039741">
    <property type="entry name" value="UDP-sugar_pyrophosphorylase"/>
</dbReference>
<dbReference type="AlphaFoldDB" id="A0A913XAS3"/>
<evidence type="ECO:0000256" key="5">
    <source>
        <dbReference type="ARBA" id="ARBA00022695"/>
    </source>
</evidence>